<sequence length="208" mass="22501">MSEQVFETTEQRASYGIGRQMGDQLAQGSFDGVDVEAVITGLRDSFGGEGLRVPAEQIQAAFNEITQRMREAQEAQARAAAAKGEAFLADNAKREGVVTLESGLQYEIIEAGDENGENPTASSKVRTHYHGTFIDGKVFDSSYERGQPAEFPVGGVIAGWTEALQLMTKGAKWRLYVPYQLAYGAQGSPGGIPPYSTLVFDVELIDIL</sequence>
<dbReference type="InterPro" id="IPR001179">
    <property type="entry name" value="PPIase_FKBP_dom"/>
</dbReference>
<dbReference type="FunFam" id="3.10.50.40:FF:000045">
    <property type="entry name" value="Peptidyl-prolyl cis-trans isomerase"/>
    <property type="match status" value="1"/>
</dbReference>
<keyword evidence="10" id="KW-1185">Reference proteome</keyword>
<evidence type="ECO:0000259" key="8">
    <source>
        <dbReference type="PROSITE" id="PS50059"/>
    </source>
</evidence>
<dbReference type="Proteomes" id="UP000242469">
    <property type="component" value="Unassembled WGS sequence"/>
</dbReference>
<evidence type="ECO:0000256" key="3">
    <source>
        <dbReference type="ARBA" id="ARBA00022729"/>
    </source>
</evidence>
<dbReference type="AlphaFoldDB" id="A0A1H4CS87"/>
<feature type="domain" description="PPIase FKBP-type" evidence="8">
    <location>
        <begin position="122"/>
        <end position="208"/>
    </location>
</feature>
<evidence type="ECO:0000313" key="9">
    <source>
        <dbReference type="EMBL" id="SEA63214.1"/>
    </source>
</evidence>
<dbReference type="GO" id="GO:0006457">
    <property type="term" value="P:protein folding"/>
    <property type="evidence" value="ECO:0007669"/>
    <property type="project" value="InterPro"/>
</dbReference>
<comment type="similarity">
    <text evidence="2 7">Belongs to the FKBP-type PPIase family.</text>
</comment>
<dbReference type="InterPro" id="IPR036944">
    <property type="entry name" value="PPIase_FKBP_N_sf"/>
</dbReference>
<keyword evidence="4 6" id="KW-0697">Rotamase</keyword>
<evidence type="ECO:0000256" key="5">
    <source>
        <dbReference type="ARBA" id="ARBA00023235"/>
    </source>
</evidence>
<evidence type="ECO:0000256" key="1">
    <source>
        <dbReference type="ARBA" id="ARBA00000971"/>
    </source>
</evidence>
<dbReference type="PANTHER" id="PTHR43811:SF23">
    <property type="entry name" value="FKBP-TYPE 22 KDA PEPTIDYL-PROLYL CIS-TRANS ISOMERASE"/>
    <property type="match status" value="1"/>
</dbReference>
<dbReference type="GO" id="GO:0003755">
    <property type="term" value="F:peptidyl-prolyl cis-trans isomerase activity"/>
    <property type="evidence" value="ECO:0007669"/>
    <property type="project" value="UniProtKB-UniRule"/>
</dbReference>
<keyword evidence="3" id="KW-0732">Signal</keyword>
<keyword evidence="5 6" id="KW-0413">Isomerase</keyword>
<dbReference type="OrthoDB" id="9814548at2"/>
<evidence type="ECO:0000256" key="7">
    <source>
        <dbReference type="RuleBase" id="RU003915"/>
    </source>
</evidence>
<reference evidence="10" key="1">
    <citation type="submission" date="2016-10" db="EMBL/GenBank/DDBJ databases">
        <authorList>
            <person name="Varghese N."/>
            <person name="Submissions S."/>
        </authorList>
    </citation>
    <scope>NUCLEOTIDE SEQUENCE [LARGE SCALE GENOMIC DNA]</scope>
    <source>
        <strain evidence="10">DSM 11526</strain>
    </source>
</reference>
<evidence type="ECO:0000256" key="2">
    <source>
        <dbReference type="ARBA" id="ARBA00006577"/>
    </source>
</evidence>
<proteinExistence type="inferred from homology"/>
<dbReference type="EC" id="5.2.1.8" evidence="7"/>
<dbReference type="Gene3D" id="1.10.287.460">
    <property type="entry name" value="Peptidyl-prolyl cis-trans isomerase, FKBP-type, N-terminal domain"/>
    <property type="match status" value="1"/>
</dbReference>
<organism evidence="9 10">
    <name type="scientific">Marinobacterium iners DSM 11526</name>
    <dbReference type="NCBI Taxonomy" id="1122198"/>
    <lineage>
        <taxon>Bacteria</taxon>
        <taxon>Pseudomonadati</taxon>
        <taxon>Pseudomonadota</taxon>
        <taxon>Gammaproteobacteria</taxon>
        <taxon>Oceanospirillales</taxon>
        <taxon>Oceanospirillaceae</taxon>
        <taxon>Marinobacterium</taxon>
    </lineage>
</organism>
<evidence type="ECO:0000256" key="6">
    <source>
        <dbReference type="PROSITE-ProRule" id="PRU00277"/>
    </source>
</evidence>
<evidence type="ECO:0000256" key="4">
    <source>
        <dbReference type="ARBA" id="ARBA00023110"/>
    </source>
</evidence>
<dbReference type="STRING" id="1122198.SAMN02745729_105121"/>
<dbReference type="Pfam" id="PF00254">
    <property type="entry name" value="FKBP_C"/>
    <property type="match status" value="1"/>
</dbReference>
<evidence type="ECO:0000313" key="10">
    <source>
        <dbReference type="Proteomes" id="UP000242469"/>
    </source>
</evidence>
<comment type="catalytic activity">
    <reaction evidence="1 6 7">
        <text>[protein]-peptidylproline (omega=180) = [protein]-peptidylproline (omega=0)</text>
        <dbReference type="Rhea" id="RHEA:16237"/>
        <dbReference type="Rhea" id="RHEA-COMP:10747"/>
        <dbReference type="Rhea" id="RHEA-COMP:10748"/>
        <dbReference type="ChEBI" id="CHEBI:83833"/>
        <dbReference type="ChEBI" id="CHEBI:83834"/>
        <dbReference type="EC" id="5.2.1.8"/>
    </reaction>
</comment>
<protein>
    <recommendedName>
        <fullName evidence="7">Peptidyl-prolyl cis-trans isomerase</fullName>
        <ecNumber evidence="7">5.2.1.8</ecNumber>
    </recommendedName>
</protein>
<dbReference type="PANTHER" id="PTHR43811">
    <property type="entry name" value="FKBP-TYPE PEPTIDYL-PROLYL CIS-TRANS ISOMERASE FKPA"/>
    <property type="match status" value="1"/>
</dbReference>
<dbReference type="InterPro" id="IPR000774">
    <property type="entry name" value="PPIase_FKBP_N"/>
</dbReference>
<accession>A0A1H4CS87</accession>
<dbReference type="EMBL" id="FNRJ01000005">
    <property type="protein sequence ID" value="SEA63214.1"/>
    <property type="molecule type" value="Genomic_DNA"/>
</dbReference>
<dbReference type="RefSeq" id="WP_091825476.1">
    <property type="nucleotide sequence ID" value="NZ_FNRJ01000005.1"/>
</dbReference>
<gene>
    <name evidence="9" type="ORF">SAMN02745729_105121</name>
</gene>
<dbReference type="NCBIfam" id="NF008602">
    <property type="entry name" value="PRK11570.1"/>
    <property type="match status" value="1"/>
</dbReference>
<dbReference type="PROSITE" id="PS50059">
    <property type="entry name" value="FKBP_PPIASE"/>
    <property type="match status" value="1"/>
</dbReference>
<dbReference type="Gene3D" id="3.10.50.40">
    <property type="match status" value="1"/>
</dbReference>
<dbReference type="SUPFAM" id="SSF54534">
    <property type="entry name" value="FKBP-like"/>
    <property type="match status" value="1"/>
</dbReference>
<name>A0A1H4CS87_9GAMM</name>
<dbReference type="Pfam" id="PF01346">
    <property type="entry name" value="FKBP_N"/>
    <property type="match status" value="1"/>
</dbReference>
<dbReference type="InterPro" id="IPR046357">
    <property type="entry name" value="PPIase_dom_sf"/>
</dbReference>